<proteinExistence type="predicted"/>
<organism evidence="2 3">
    <name type="scientific">Candidatus Woykebacteria bacterium RBG_13_40_7b</name>
    <dbReference type="NCBI Taxonomy" id="1802594"/>
    <lineage>
        <taxon>Bacteria</taxon>
        <taxon>Candidatus Woykeibacteriota</taxon>
    </lineage>
</organism>
<dbReference type="EMBL" id="MHCQ01000046">
    <property type="protein sequence ID" value="OGY23110.1"/>
    <property type="molecule type" value="Genomic_DNA"/>
</dbReference>
<gene>
    <name evidence="2" type="ORF">A2Y57_03165</name>
</gene>
<sequence>MLTQSQFNQLQQKYSSLVKQNQRLNKYLIPIVGLLFIIYLLFLGIFTFHLTNGSVSKQESKKEEVTNASPSATVDESKIENLYSINAEVLSVNANENYISAKSQIPNRQWKIIVTGNTLIATSESYQKALKASNEASEKGLSGSEQEAAFNKTLEKLSISELQKGDSLYVVADKDLSKISEFEATNILNQPK</sequence>
<keyword evidence="1" id="KW-0472">Membrane</keyword>
<accession>A0A1G1W697</accession>
<dbReference type="Proteomes" id="UP000177103">
    <property type="component" value="Unassembled WGS sequence"/>
</dbReference>
<name>A0A1G1W697_9BACT</name>
<evidence type="ECO:0000256" key="1">
    <source>
        <dbReference type="SAM" id="Phobius"/>
    </source>
</evidence>
<keyword evidence="1" id="KW-1133">Transmembrane helix</keyword>
<reference evidence="2 3" key="1">
    <citation type="journal article" date="2016" name="Nat. Commun.">
        <title>Thousands of microbial genomes shed light on interconnected biogeochemical processes in an aquifer system.</title>
        <authorList>
            <person name="Anantharaman K."/>
            <person name="Brown C.T."/>
            <person name="Hug L.A."/>
            <person name="Sharon I."/>
            <person name="Castelle C.J."/>
            <person name="Probst A.J."/>
            <person name="Thomas B.C."/>
            <person name="Singh A."/>
            <person name="Wilkins M.J."/>
            <person name="Karaoz U."/>
            <person name="Brodie E.L."/>
            <person name="Williams K.H."/>
            <person name="Hubbard S.S."/>
            <person name="Banfield J.F."/>
        </authorList>
    </citation>
    <scope>NUCLEOTIDE SEQUENCE [LARGE SCALE GENOMIC DNA]</scope>
</reference>
<comment type="caution">
    <text evidence="2">The sequence shown here is derived from an EMBL/GenBank/DDBJ whole genome shotgun (WGS) entry which is preliminary data.</text>
</comment>
<feature type="transmembrane region" description="Helical" evidence="1">
    <location>
        <begin position="27"/>
        <end position="50"/>
    </location>
</feature>
<dbReference type="AlphaFoldDB" id="A0A1G1W697"/>
<protein>
    <submittedName>
        <fullName evidence="2">Uncharacterized protein</fullName>
    </submittedName>
</protein>
<evidence type="ECO:0000313" key="2">
    <source>
        <dbReference type="EMBL" id="OGY23110.1"/>
    </source>
</evidence>
<keyword evidence="1" id="KW-0812">Transmembrane</keyword>
<evidence type="ECO:0000313" key="3">
    <source>
        <dbReference type="Proteomes" id="UP000177103"/>
    </source>
</evidence>